<feature type="coiled-coil region" evidence="1">
    <location>
        <begin position="152"/>
        <end position="223"/>
    </location>
</feature>
<name>A0A9P0G5X9_BEMTA</name>
<feature type="compositionally biased region" description="Polar residues" evidence="2">
    <location>
        <begin position="344"/>
        <end position="362"/>
    </location>
</feature>
<keyword evidence="1" id="KW-0175">Coiled coil</keyword>
<evidence type="ECO:0000313" key="3">
    <source>
        <dbReference type="EMBL" id="CAH0776068.1"/>
    </source>
</evidence>
<gene>
    <name evidence="3" type="ORF">BEMITA_LOCUS12199</name>
</gene>
<evidence type="ECO:0008006" key="5">
    <source>
        <dbReference type="Google" id="ProtNLM"/>
    </source>
</evidence>
<evidence type="ECO:0000256" key="1">
    <source>
        <dbReference type="SAM" id="Coils"/>
    </source>
</evidence>
<evidence type="ECO:0000313" key="4">
    <source>
        <dbReference type="Proteomes" id="UP001152759"/>
    </source>
</evidence>
<feature type="non-terminal residue" evidence="3">
    <location>
        <position position="381"/>
    </location>
</feature>
<keyword evidence="4" id="KW-1185">Reference proteome</keyword>
<evidence type="ECO:0000256" key="2">
    <source>
        <dbReference type="SAM" id="MobiDB-lite"/>
    </source>
</evidence>
<feature type="coiled-coil region" evidence="1">
    <location>
        <begin position="38"/>
        <end position="75"/>
    </location>
</feature>
<feature type="region of interest" description="Disordered" evidence="2">
    <location>
        <begin position="341"/>
        <end position="362"/>
    </location>
</feature>
<accession>A0A9P0G5X9</accession>
<organism evidence="3 4">
    <name type="scientific">Bemisia tabaci</name>
    <name type="common">Sweetpotato whitefly</name>
    <name type="synonym">Aleurodes tabaci</name>
    <dbReference type="NCBI Taxonomy" id="7038"/>
    <lineage>
        <taxon>Eukaryota</taxon>
        <taxon>Metazoa</taxon>
        <taxon>Ecdysozoa</taxon>
        <taxon>Arthropoda</taxon>
        <taxon>Hexapoda</taxon>
        <taxon>Insecta</taxon>
        <taxon>Pterygota</taxon>
        <taxon>Neoptera</taxon>
        <taxon>Paraneoptera</taxon>
        <taxon>Hemiptera</taxon>
        <taxon>Sternorrhyncha</taxon>
        <taxon>Aleyrodoidea</taxon>
        <taxon>Aleyrodidae</taxon>
        <taxon>Aleyrodinae</taxon>
        <taxon>Bemisia</taxon>
    </lineage>
</organism>
<dbReference type="Proteomes" id="UP001152759">
    <property type="component" value="Chromosome 7"/>
</dbReference>
<sequence length="381" mass="45558">MSLHIFLLQKHGHHASRRNGRVQALTSKRFKEYQQMRKEEDERRLAEELDEIHLIQTELKQKQEEENARAAERKKALIACCDENRKMMENRINMTEEDENAKEAAVLEQARTKQERAREWRQLEIKKVQDKVAIAERMYEMAATAQTSRDEFNEEEEERIRTAKLIKELQKEEERRGHRKKLADEKKQMFADYLKETEWKREMERARLKEEMMERRLKEISNARIDNETRKDTFEKAKLCRENWDEQCVENMNLRMMEKKLDKRAVDRSVHMWKMSDEEYFKYAREVVEDSQKWNRPLLPILKSIEDYKRRLQLTPLKPQHRLWKSNVPIESVTLHKVGAPTSDRIQSTSSGTQVFSASEQDGTALSRFQVSSCEKAPSKV</sequence>
<proteinExistence type="predicted"/>
<reference evidence="3" key="1">
    <citation type="submission" date="2021-12" db="EMBL/GenBank/DDBJ databases">
        <authorList>
            <person name="King R."/>
        </authorList>
    </citation>
    <scope>NUCLEOTIDE SEQUENCE</scope>
</reference>
<dbReference type="AlphaFoldDB" id="A0A9P0G5X9"/>
<dbReference type="EMBL" id="OU963868">
    <property type="protein sequence ID" value="CAH0776068.1"/>
    <property type="molecule type" value="Genomic_DNA"/>
</dbReference>
<protein>
    <recommendedName>
        <fullName evidence="5">Trichohyalin-plectin-homology domain-containing protein</fullName>
    </recommendedName>
</protein>